<dbReference type="PROSITE" id="PS50112">
    <property type="entry name" value="PAS"/>
    <property type="match status" value="2"/>
</dbReference>
<dbReference type="PROSITE" id="PS50113">
    <property type="entry name" value="PAC"/>
    <property type="match status" value="1"/>
</dbReference>
<dbReference type="PANTHER" id="PTHR44757">
    <property type="entry name" value="DIGUANYLATE CYCLASE DGCP"/>
    <property type="match status" value="1"/>
</dbReference>
<dbReference type="SMART" id="SM00091">
    <property type="entry name" value="PAS"/>
    <property type="match status" value="2"/>
</dbReference>
<evidence type="ECO:0000259" key="2">
    <source>
        <dbReference type="PROSITE" id="PS50113"/>
    </source>
</evidence>
<dbReference type="InterPro" id="IPR035965">
    <property type="entry name" value="PAS-like_dom_sf"/>
</dbReference>
<comment type="caution">
    <text evidence="5">The sequence shown here is derived from an EMBL/GenBank/DDBJ whole genome shotgun (WGS) entry which is preliminary data.</text>
</comment>
<evidence type="ECO:0000259" key="3">
    <source>
        <dbReference type="PROSITE" id="PS50883"/>
    </source>
</evidence>
<dbReference type="SUPFAM" id="SSF55785">
    <property type="entry name" value="PYP-like sensor domain (PAS domain)"/>
    <property type="match status" value="2"/>
</dbReference>
<dbReference type="PANTHER" id="PTHR44757:SF2">
    <property type="entry name" value="BIOFILM ARCHITECTURE MAINTENANCE PROTEIN MBAA"/>
    <property type="match status" value="1"/>
</dbReference>
<feature type="domain" description="PAS" evidence="1">
    <location>
        <begin position="779"/>
        <end position="811"/>
    </location>
</feature>
<dbReference type="InterPro" id="IPR052155">
    <property type="entry name" value="Biofilm_reg_signaling"/>
</dbReference>
<evidence type="ECO:0000259" key="1">
    <source>
        <dbReference type="PROSITE" id="PS50112"/>
    </source>
</evidence>
<dbReference type="Proteomes" id="UP000606498">
    <property type="component" value="Unassembled WGS sequence"/>
</dbReference>
<dbReference type="InterPro" id="IPR011110">
    <property type="entry name" value="Reg_prop"/>
</dbReference>
<feature type="domain" description="PAS" evidence="1">
    <location>
        <begin position="865"/>
        <end position="914"/>
    </location>
</feature>
<dbReference type="Gene3D" id="2.60.40.10">
    <property type="entry name" value="Immunoglobulins"/>
    <property type="match status" value="1"/>
</dbReference>
<dbReference type="SMART" id="SM00052">
    <property type="entry name" value="EAL"/>
    <property type="match status" value="1"/>
</dbReference>
<dbReference type="NCBIfam" id="TIGR00229">
    <property type="entry name" value="sensory_box"/>
    <property type="match status" value="1"/>
</dbReference>
<dbReference type="Pfam" id="PF07495">
    <property type="entry name" value="Y_Y_Y"/>
    <property type="match status" value="1"/>
</dbReference>
<dbReference type="Pfam" id="PF08447">
    <property type="entry name" value="PAS_3"/>
    <property type="match status" value="1"/>
</dbReference>
<dbReference type="SUPFAM" id="SSF141868">
    <property type="entry name" value="EAL domain-like"/>
    <property type="match status" value="1"/>
</dbReference>
<dbReference type="InterPro" id="IPR001610">
    <property type="entry name" value="PAC"/>
</dbReference>
<dbReference type="SMART" id="SM00086">
    <property type="entry name" value="PAC"/>
    <property type="match status" value="3"/>
</dbReference>
<name>A0ABQ1TD49_9GAMM</name>
<dbReference type="Pfam" id="PF00990">
    <property type="entry name" value="GGDEF"/>
    <property type="match status" value="1"/>
</dbReference>
<dbReference type="SUPFAM" id="SSF55073">
    <property type="entry name" value="Nucleotide cyclase"/>
    <property type="match status" value="1"/>
</dbReference>
<dbReference type="CDD" id="cd00130">
    <property type="entry name" value="PAS"/>
    <property type="match status" value="2"/>
</dbReference>
<dbReference type="SUPFAM" id="SSF63829">
    <property type="entry name" value="Calcium-dependent phosphotriesterase"/>
    <property type="match status" value="2"/>
</dbReference>
<dbReference type="InterPro" id="IPR035919">
    <property type="entry name" value="EAL_sf"/>
</dbReference>
<accession>A0ABQ1TD49</accession>
<dbReference type="NCBIfam" id="TIGR00254">
    <property type="entry name" value="GGDEF"/>
    <property type="match status" value="1"/>
</dbReference>
<evidence type="ECO:0000313" key="5">
    <source>
        <dbReference type="EMBL" id="GGE90940.1"/>
    </source>
</evidence>
<feature type="domain" description="GGDEF" evidence="4">
    <location>
        <begin position="1022"/>
        <end position="1155"/>
    </location>
</feature>
<protein>
    <submittedName>
        <fullName evidence="5">Diguanylate cyclase</fullName>
    </submittedName>
</protein>
<feature type="domain" description="EAL" evidence="3">
    <location>
        <begin position="1164"/>
        <end position="1416"/>
    </location>
</feature>
<dbReference type="InterPro" id="IPR001633">
    <property type="entry name" value="EAL_dom"/>
</dbReference>
<dbReference type="SMART" id="SM00267">
    <property type="entry name" value="GGDEF"/>
    <property type="match status" value="1"/>
</dbReference>
<dbReference type="InterPro" id="IPR000160">
    <property type="entry name" value="GGDEF_dom"/>
</dbReference>
<dbReference type="InterPro" id="IPR013655">
    <property type="entry name" value="PAS_fold_3"/>
</dbReference>
<proteinExistence type="predicted"/>
<organism evidence="5 6">
    <name type="scientific">Shewanella carassii</name>
    <dbReference type="NCBI Taxonomy" id="1987584"/>
    <lineage>
        <taxon>Bacteria</taxon>
        <taxon>Pseudomonadati</taxon>
        <taxon>Pseudomonadota</taxon>
        <taxon>Gammaproteobacteria</taxon>
        <taxon>Alteromonadales</taxon>
        <taxon>Shewanellaceae</taxon>
        <taxon>Shewanella</taxon>
    </lineage>
</organism>
<dbReference type="InterPro" id="IPR043128">
    <property type="entry name" value="Rev_trsase/Diguanyl_cyclase"/>
</dbReference>
<dbReference type="Gene3D" id="3.20.20.450">
    <property type="entry name" value="EAL domain"/>
    <property type="match status" value="1"/>
</dbReference>
<dbReference type="PROSITE" id="PS50883">
    <property type="entry name" value="EAL"/>
    <property type="match status" value="1"/>
</dbReference>
<dbReference type="CDD" id="cd01949">
    <property type="entry name" value="GGDEF"/>
    <property type="match status" value="1"/>
</dbReference>
<feature type="domain" description="PAC" evidence="2">
    <location>
        <begin position="938"/>
        <end position="990"/>
    </location>
</feature>
<gene>
    <name evidence="5" type="ORF">GCM10011520_34200</name>
</gene>
<dbReference type="InterPro" id="IPR029787">
    <property type="entry name" value="Nucleotide_cyclase"/>
</dbReference>
<dbReference type="PROSITE" id="PS50887">
    <property type="entry name" value="GGDEF"/>
    <property type="match status" value="1"/>
</dbReference>
<dbReference type="Pfam" id="PF00563">
    <property type="entry name" value="EAL"/>
    <property type="match status" value="1"/>
</dbReference>
<reference evidence="6" key="1">
    <citation type="journal article" date="2019" name="Int. J. Syst. Evol. Microbiol.">
        <title>The Global Catalogue of Microorganisms (GCM) 10K type strain sequencing project: providing services to taxonomists for standard genome sequencing and annotation.</title>
        <authorList>
            <consortium name="The Broad Institute Genomics Platform"/>
            <consortium name="The Broad Institute Genome Sequencing Center for Infectious Disease"/>
            <person name="Wu L."/>
            <person name="Ma J."/>
        </authorList>
    </citation>
    <scope>NUCLEOTIDE SEQUENCE [LARGE SCALE GENOMIC DNA]</scope>
    <source>
        <strain evidence="6">CGMCC 1.16033</strain>
    </source>
</reference>
<dbReference type="CDD" id="cd01948">
    <property type="entry name" value="EAL"/>
    <property type="match status" value="1"/>
</dbReference>
<dbReference type="InterPro" id="IPR015943">
    <property type="entry name" value="WD40/YVTN_repeat-like_dom_sf"/>
</dbReference>
<dbReference type="Gene3D" id="2.130.10.10">
    <property type="entry name" value="YVTN repeat-like/Quinoprotein amine dehydrogenase"/>
    <property type="match status" value="3"/>
</dbReference>
<dbReference type="InterPro" id="IPR000014">
    <property type="entry name" value="PAS"/>
</dbReference>
<evidence type="ECO:0000313" key="6">
    <source>
        <dbReference type="Proteomes" id="UP000606498"/>
    </source>
</evidence>
<dbReference type="Pfam" id="PF13426">
    <property type="entry name" value="PAS_9"/>
    <property type="match status" value="1"/>
</dbReference>
<dbReference type="InterPro" id="IPR011123">
    <property type="entry name" value="Y_Y_Y"/>
</dbReference>
<dbReference type="Gene3D" id="3.30.70.270">
    <property type="match status" value="1"/>
</dbReference>
<evidence type="ECO:0000259" key="4">
    <source>
        <dbReference type="PROSITE" id="PS50887"/>
    </source>
</evidence>
<dbReference type="InterPro" id="IPR000700">
    <property type="entry name" value="PAS-assoc_C"/>
</dbReference>
<sequence>MHSYNGINFTLFQHDPYHSQTLTDDHVTDILQDAQGHLWIGTFNGGLNRLDLKTGTFSAIGRDKGLRSSRINRLALVGDTLWVGSGNGIYALNTITNELQELALGPNINADIRVLTPMGKDALLIGTQNDGLLILRNEGLKPLPLPDSEQGHPVQARQGEDGALWLAMGNALWRYPQEQQTPELIYRLATDNMQFLEFIFDSRGDVWLGGQQTGLIRLQLREGQWQARHYRYDPSDPNSLSDNDVYSLLQDNNGILWIGSLFSGIDTVNLARQYFEHIHNNQDPEERLRENNFRAIFRASNGLLYLGTDRAGLFHMGQDGRFFSYHSQLAKLLGKDESFLDLTIRAIAEDSHQRLWLASNEGLISLSKQGQMRLYRPPGNKSTIRDLFINNQDQIWLGAANTLYHFDPETEDFQAHFVNEFLEEGPQAQMILCLAPANNGIWVGTTNGAYWLQPQTGQQQTIRGDRLAHPMVRDILKDRDGSIWFATHGGLSRLRQNELQHFGRNQGLPGNTVYALEQDQSGDLWLSSNSGISRFAIDKEKVLTFNEYEGLQALEFNGNVSWQDKDGSIWFGGINGLNHFYPQQVPKVRKQAKLALAGYRLGNHYFPRLELDGIPELTILDSNQLISFEITALDFAYPQRHRFSFFLEGWDEEWHPAQSQNEISYANLAPGDYRLFARHQLQHNPEGQEQLLLQLTVPAPFYRSTLANILYLSCTLLFFGLWLRRYLHQRHLELQTQSNIRLSEERLKLALWGSGDRMWDWQMEDDRFFITGPKHCANTPQEISSQKRLELIHPEDRAQVKAAMEAYLQGKAEFFEAEYRTDLGDTHWCWVLDRGKIVEWDKNDKPLRLAGTYTDISMRRGQEEALRLSSQVLESMNESVVVCNLNYRVISVNPAFCSTTGFNEHKIAGKPFLFLTRGLYPRSFYLQIEHQLLNQKHWSGEVQIRTHSKQSLLVWMEINQVLNSQGEASHFVVVFTDITDRKQAEKDLRLLANYDQLTGLPNRTLFQDRLDHALRQAHRNRTMVALLFLDLDRFKHINDSLGHHIGDQLLKAVASRLTKAIRDGDTVARLGGDEFIILLEGLQKTKAATVIAEKLLTAFERPFALENFSLNVSPSIGISLYPDDADEGLELLKFADTAMYHAKSLGRNNFQFYTAKLNAYAVRHVQLEAGLKQALGRNEFKLQYQPKFCVHSGKLTGMEALLRWESQELGPISPAEFIPLAEETGLVNSIGQWVLLSVCSQLERWQNQGLEVVPVAINISAKQLQTDIISSIEVALAMHGLSAELLEIELTESAVMQRPLESVEILNQLKALGLSLAVDDFGTGYSSLAYLKRFPLDTLKIDREFVRDITKDPDDAAITNAIIVLAHSLELQVVAEGVETQAQLNFLAAQGCDQAQGFLLGRPMTEGQAEALLSRK</sequence>
<dbReference type="EMBL" id="BMKO01000011">
    <property type="protein sequence ID" value="GGE90940.1"/>
    <property type="molecule type" value="Genomic_DNA"/>
</dbReference>
<dbReference type="InterPro" id="IPR013783">
    <property type="entry name" value="Ig-like_fold"/>
</dbReference>
<dbReference type="Pfam" id="PF07494">
    <property type="entry name" value="Reg_prop"/>
    <property type="match status" value="4"/>
</dbReference>
<dbReference type="Gene3D" id="3.30.450.20">
    <property type="entry name" value="PAS domain"/>
    <property type="match status" value="2"/>
</dbReference>
<keyword evidence="6" id="KW-1185">Reference proteome</keyword>